<feature type="disulfide bond" evidence="2">
    <location>
        <begin position="78"/>
        <end position="89"/>
    </location>
</feature>
<dbReference type="PROSITE" id="PS00316">
    <property type="entry name" value="THAUMATIN_1"/>
    <property type="match status" value="1"/>
</dbReference>
<feature type="signal peptide" evidence="3">
    <location>
        <begin position="1"/>
        <end position="25"/>
    </location>
</feature>
<keyword evidence="5" id="KW-1185">Reference proteome</keyword>
<proteinExistence type="predicted"/>
<dbReference type="PRINTS" id="PR00347">
    <property type="entry name" value="THAUMATIN"/>
</dbReference>
<evidence type="ECO:0000313" key="5">
    <source>
        <dbReference type="Proteomes" id="UP001231189"/>
    </source>
</evidence>
<feature type="chain" id="PRO_5042066351" description="Thaumatin-like protein" evidence="3">
    <location>
        <begin position="26"/>
        <end position="187"/>
    </location>
</feature>
<keyword evidence="2" id="KW-1015">Disulfide bond</keyword>
<sequence length="187" mass="18880">MAAPAALSSTLVLLLVAFTASRVGAATFYITNGCASTVFPGAIPVARGVGGTDLKPGETWALKVDAGASGRIWPRTGCSFDPVTGQGGCDTGDCGGVLRCVLPGKPPATLAEFTIGEDGGAPDIYGISVVDGFSIPMEFSCSPGGIADGVVRCMDAGCPDANHHPGDGKYRTCQGDGEYQIVFCPST</sequence>
<dbReference type="PIRSF" id="PIRSF002703">
    <property type="entry name" value="Thaumatin"/>
    <property type="match status" value="1"/>
</dbReference>
<evidence type="ECO:0000256" key="2">
    <source>
        <dbReference type="PIRSR" id="PIRSR002703-1"/>
    </source>
</evidence>
<comment type="caution">
    <text evidence="4">The sequence shown here is derived from an EMBL/GenBank/DDBJ whole genome shotgun (WGS) entry which is preliminary data.</text>
</comment>
<dbReference type="AlphaFoldDB" id="A0AAD8VZ70"/>
<protein>
    <recommendedName>
        <fullName evidence="6">Thaumatin-like protein</fullName>
    </recommendedName>
</protein>
<dbReference type="SMART" id="SM00205">
    <property type="entry name" value="THN"/>
    <property type="match status" value="1"/>
</dbReference>
<reference evidence="4" key="1">
    <citation type="submission" date="2023-07" db="EMBL/GenBank/DDBJ databases">
        <title>A chromosome-level genome assembly of Lolium multiflorum.</title>
        <authorList>
            <person name="Chen Y."/>
            <person name="Copetti D."/>
            <person name="Kolliker R."/>
            <person name="Studer B."/>
        </authorList>
    </citation>
    <scope>NUCLEOTIDE SEQUENCE</scope>
    <source>
        <strain evidence="4">02402/16</strain>
        <tissue evidence="4">Leaf</tissue>
    </source>
</reference>
<feature type="disulfide bond" evidence="2">
    <location>
        <begin position="158"/>
        <end position="173"/>
    </location>
</feature>
<dbReference type="PROSITE" id="PS51367">
    <property type="entry name" value="THAUMATIN_2"/>
    <property type="match status" value="1"/>
</dbReference>
<dbReference type="Pfam" id="PF00314">
    <property type="entry name" value="Thaumatin"/>
    <property type="match status" value="1"/>
</dbReference>
<gene>
    <name evidence="4" type="ORF">QYE76_001258</name>
</gene>
<dbReference type="InterPro" id="IPR037176">
    <property type="entry name" value="Osmotin/thaumatin-like_sf"/>
</dbReference>
<dbReference type="InterPro" id="IPR017949">
    <property type="entry name" value="Thaumatin_CS"/>
</dbReference>
<organism evidence="4 5">
    <name type="scientific">Lolium multiflorum</name>
    <name type="common">Italian ryegrass</name>
    <name type="synonym">Lolium perenne subsp. multiflorum</name>
    <dbReference type="NCBI Taxonomy" id="4521"/>
    <lineage>
        <taxon>Eukaryota</taxon>
        <taxon>Viridiplantae</taxon>
        <taxon>Streptophyta</taxon>
        <taxon>Embryophyta</taxon>
        <taxon>Tracheophyta</taxon>
        <taxon>Spermatophyta</taxon>
        <taxon>Magnoliopsida</taxon>
        <taxon>Liliopsida</taxon>
        <taxon>Poales</taxon>
        <taxon>Poaceae</taxon>
        <taxon>BOP clade</taxon>
        <taxon>Pooideae</taxon>
        <taxon>Poodae</taxon>
        <taxon>Poeae</taxon>
        <taxon>Poeae Chloroplast Group 2 (Poeae type)</taxon>
        <taxon>Loliodinae</taxon>
        <taxon>Loliinae</taxon>
        <taxon>Lolium</taxon>
    </lineage>
</organism>
<dbReference type="Gene3D" id="2.60.110.10">
    <property type="entry name" value="Thaumatin"/>
    <property type="match status" value="1"/>
</dbReference>
<dbReference type="Proteomes" id="UP001231189">
    <property type="component" value="Unassembled WGS sequence"/>
</dbReference>
<name>A0AAD8VZ70_LOLMU</name>
<dbReference type="PANTHER" id="PTHR31048">
    <property type="entry name" value="OS03G0233200 PROTEIN"/>
    <property type="match status" value="1"/>
</dbReference>
<evidence type="ECO:0008006" key="6">
    <source>
        <dbReference type="Google" id="ProtNLM"/>
    </source>
</evidence>
<evidence type="ECO:0000256" key="1">
    <source>
        <dbReference type="ARBA" id="ARBA00022821"/>
    </source>
</evidence>
<evidence type="ECO:0000313" key="4">
    <source>
        <dbReference type="EMBL" id="KAK1626943.1"/>
    </source>
</evidence>
<evidence type="ECO:0000256" key="3">
    <source>
        <dbReference type="SAM" id="SignalP"/>
    </source>
</evidence>
<dbReference type="GO" id="GO:0006952">
    <property type="term" value="P:defense response"/>
    <property type="evidence" value="ECO:0007669"/>
    <property type="project" value="UniProtKB-KW"/>
</dbReference>
<accession>A0AAD8VZ70</accession>
<dbReference type="InterPro" id="IPR001938">
    <property type="entry name" value="Thaumatin"/>
</dbReference>
<keyword evidence="3" id="KW-0732">Signal</keyword>
<dbReference type="SUPFAM" id="SSF49870">
    <property type="entry name" value="Osmotin, thaumatin-like protein"/>
    <property type="match status" value="1"/>
</dbReference>
<feature type="disulfide bond" evidence="2">
    <location>
        <begin position="94"/>
        <end position="100"/>
    </location>
</feature>
<dbReference type="EMBL" id="JAUUTY010000005">
    <property type="protein sequence ID" value="KAK1626943.1"/>
    <property type="molecule type" value="Genomic_DNA"/>
</dbReference>
<keyword evidence="1" id="KW-0611">Plant defense</keyword>